<feature type="domain" description="Thymidylate synthase/dCMP hydroxymethylase" evidence="4">
    <location>
        <begin position="13"/>
        <end position="259"/>
    </location>
</feature>
<organism evidence="5">
    <name type="scientific">uncultured Caudovirales phage</name>
    <dbReference type="NCBI Taxonomy" id="2100421"/>
    <lineage>
        <taxon>Viruses</taxon>
        <taxon>Duplodnaviria</taxon>
        <taxon>Heunggongvirae</taxon>
        <taxon>Uroviricota</taxon>
        <taxon>Caudoviricetes</taxon>
        <taxon>Peduoviridae</taxon>
        <taxon>Maltschvirus</taxon>
        <taxon>Maltschvirus maltsch</taxon>
    </lineage>
</organism>
<name>A0A6J5SS13_9CAUD</name>
<dbReference type="GO" id="GO:0006231">
    <property type="term" value="P:dTMP biosynthetic process"/>
    <property type="evidence" value="ECO:0007669"/>
    <property type="project" value="TreeGrafter"/>
</dbReference>
<comment type="similarity">
    <text evidence="1">Belongs to the thymidylate synthase family.</text>
</comment>
<dbReference type="InterPro" id="IPR036926">
    <property type="entry name" value="Thymidate_synth/dCMP_Mease_sf"/>
</dbReference>
<evidence type="ECO:0000313" key="5">
    <source>
        <dbReference type="EMBL" id="CAB4218233.1"/>
    </source>
</evidence>
<keyword evidence="2" id="KW-0489">Methyltransferase</keyword>
<gene>
    <name evidence="5" type="ORF">UFOVP1604_11</name>
</gene>
<proteinExistence type="inferred from homology"/>
<dbReference type="GO" id="GO:0032259">
    <property type="term" value="P:methylation"/>
    <property type="evidence" value="ECO:0007669"/>
    <property type="project" value="UniProtKB-KW"/>
</dbReference>
<dbReference type="GO" id="GO:0004799">
    <property type="term" value="F:thymidylate synthase activity"/>
    <property type="evidence" value="ECO:0007669"/>
    <property type="project" value="TreeGrafter"/>
</dbReference>
<dbReference type="Gene3D" id="3.30.572.10">
    <property type="entry name" value="Thymidylate synthase/dCMP hydroxymethylase domain"/>
    <property type="match status" value="1"/>
</dbReference>
<evidence type="ECO:0000256" key="2">
    <source>
        <dbReference type="ARBA" id="ARBA00022603"/>
    </source>
</evidence>
<dbReference type="Pfam" id="PF00303">
    <property type="entry name" value="Thymidylat_synt"/>
    <property type="match status" value="1"/>
</dbReference>
<dbReference type="InterPro" id="IPR045097">
    <property type="entry name" value="Thymidate_synth/dCMP_Mease"/>
</dbReference>
<dbReference type="PANTHER" id="PTHR11548:SF9">
    <property type="entry name" value="THYMIDYLATE SYNTHASE"/>
    <property type="match status" value="1"/>
</dbReference>
<dbReference type="PANTHER" id="PTHR11548">
    <property type="entry name" value="THYMIDYLATE SYNTHASE 1"/>
    <property type="match status" value="1"/>
</dbReference>
<accession>A0A6J5SS13</accession>
<evidence type="ECO:0000259" key="4">
    <source>
        <dbReference type="Pfam" id="PF00303"/>
    </source>
</evidence>
<dbReference type="InterPro" id="IPR023451">
    <property type="entry name" value="Thymidate_synth/dCMP_Mease_dom"/>
</dbReference>
<evidence type="ECO:0000256" key="1">
    <source>
        <dbReference type="ARBA" id="ARBA00009972"/>
    </source>
</evidence>
<evidence type="ECO:0000256" key="3">
    <source>
        <dbReference type="ARBA" id="ARBA00022679"/>
    </source>
</evidence>
<reference evidence="5" key="1">
    <citation type="submission" date="2020-05" db="EMBL/GenBank/DDBJ databases">
        <authorList>
            <person name="Chiriac C."/>
            <person name="Salcher M."/>
            <person name="Ghai R."/>
            <person name="Kavagutti S V."/>
        </authorList>
    </citation>
    <scope>NUCLEOTIDE SEQUENCE</scope>
</reference>
<keyword evidence="3" id="KW-0808">Transferase</keyword>
<protein>
    <submittedName>
        <fullName evidence="5">ThyA Thymidylate synthase</fullName>
    </submittedName>
</protein>
<dbReference type="SUPFAM" id="SSF55831">
    <property type="entry name" value="Thymidylate synthase/dCMP hydroxymethylase"/>
    <property type="match status" value="1"/>
</dbReference>
<dbReference type="EMBL" id="LR797474">
    <property type="protein sequence ID" value="CAB4218233.1"/>
    <property type="molecule type" value="Genomic_DNA"/>
</dbReference>
<sequence length="294" mass="33968">MIIFKGLTFADAYRDSIKFLLTYGDVNNARGTTSKELLDVALVIEDPTQCLYENSVRGSQQKYIAAEFLWYYAGRNDAAFISKWAKFWEEIQNIDGTVNSAYGNLIFTEKNEHAISQYQWAIQSLATDQNTRQAVLHFNKPKHQYSSNKDFVCTMYANLHIRQNKLYMSVFMRSNDAIWGTATDVAFFCSLQMQILSHLKHFYPDLELGTYTHVANSYHVYDRHYDLASRMLAEPFTSITLPPIVSDLIEIDGSQTSDFKTLFNAITLDSNDIILFQDGEDIFKWIYDKTFQSK</sequence>